<dbReference type="SMART" id="SM00862">
    <property type="entry name" value="Trans_reg_C"/>
    <property type="match status" value="1"/>
</dbReference>
<feature type="DNA-binding region" description="OmpR/PhoB-type" evidence="7">
    <location>
        <begin position="126"/>
        <end position="225"/>
    </location>
</feature>
<dbReference type="CDD" id="cd00383">
    <property type="entry name" value="trans_reg_C"/>
    <property type="match status" value="1"/>
</dbReference>
<accession>A0A7X0RKA7</accession>
<evidence type="ECO:0000256" key="2">
    <source>
        <dbReference type="ARBA" id="ARBA00023012"/>
    </source>
</evidence>
<evidence type="ECO:0000256" key="3">
    <source>
        <dbReference type="ARBA" id="ARBA00023015"/>
    </source>
</evidence>
<reference evidence="10 11" key="1">
    <citation type="submission" date="2020-08" db="EMBL/GenBank/DDBJ databases">
        <authorList>
            <person name="Seo M.-J."/>
        </authorList>
    </citation>
    <scope>NUCLEOTIDE SEQUENCE [LARGE SCALE GENOMIC DNA]</scope>
    <source>
        <strain evidence="10 11">KIGAM211</strain>
    </source>
</reference>
<dbReference type="SUPFAM" id="SSF52172">
    <property type="entry name" value="CheY-like"/>
    <property type="match status" value="1"/>
</dbReference>
<evidence type="ECO:0000256" key="7">
    <source>
        <dbReference type="PROSITE-ProRule" id="PRU01091"/>
    </source>
</evidence>
<feature type="domain" description="OmpR/PhoB-type" evidence="9">
    <location>
        <begin position="126"/>
        <end position="225"/>
    </location>
</feature>
<evidence type="ECO:0000256" key="1">
    <source>
        <dbReference type="ARBA" id="ARBA00022553"/>
    </source>
</evidence>
<evidence type="ECO:0000259" key="9">
    <source>
        <dbReference type="PROSITE" id="PS51755"/>
    </source>
</evidence>
<keyword evidence="2" id="KW-0902">Two-component regulatory system</keyword>
<name>A0A7X0RKA7_9ACTN</name>
<dbReference type="Pfam" id="PF00072">
    <property type="entry name" value="Response_reg"/>
    <property type="match status" value="1"/>
</dbReference>
<dbReference type="SUPFAM" id="SSF46894">
    <property type="entry name" value="C-terminal effector domain of the bipartite response regulators"/>
    <property type="match status" value="1"/>
</dbReference>
<keyword evidence="4 7" id="KW-0238">DNA-binding</keyword>
<dbReference type="EMBL" id="JACKXE010000002">
    <property type="protein sequence ID" value="MBB6629844.1"/>
    <property type="molecule type" value="Genomic_DNA"/>
</dbReference>
<evidence type="ECO:0000259" key="8">
    <source>
        <dbReference type="PROSITE" id="PS50110"/>
    </source>
</evidence>
<protein>
    <submittedName>
        <fullName evidence="10">Response regulator transcription factor</fullName>
    </submittedName>
</protein>
<keyword evidence="3" id="KW-0805">Transcription regulation</keyword>
<evidence type="ECO:0000256" key="6">
    <source>
        <dbReference type="PROSITE-ProRule" id="PRU00169"/>
    </source>
</evidence>
<dbReference type="InterPro" id="IPR039420">
    <property type="entry name" value="WalR-like"/>
</dbReference>
<evidence type="ECO:0000313" key="11">
    <source>
        <dbReference type="Proteomes" id="UP000523955"/>
    </source>
</evidence>
<dbReference type="InterPro" id="IPR001789">
    <property type="entry name" value="Sig_transdc_resp-reg_receiver"/>
</dbReference>
<dbReference type="InterPro" id="IPR011006">
    <property type="entry name" value="CheY-like_superfamily"/>
</dbReference>
<comment type="caution">
    <text evidence="10">The sequence shown here is derived from an EMBL/GenBank/DDBJ whole genome shotgun (WGS) entry which is preliminary data.</text>
</comment>
<dbReference type="PANTHER" id="PTHR48111:SF4">
    <property type="entry name" value="DNA-BINDING DUAL TRANSCRIPTIONAL REGULATOR OMPR"/>
    <property type="match status" value="1"/>
</dbReference>
<dbReference type="PROSITE" id="PS50110">
    <property type="entry name" value="RESPONSE_REGULATORY"/>
    <property type="match status" value="1"/>
</dbReference>
<evidence type="ECO:0000256" key="5">
    <source>
        <dbReference type="ARBA" id="ARBA00023163"/>
    </source>
</evidence>
<dbReference type="FunFam" id="1.10.10.10:FF:000018">
    <property type="entry name" value="DNA-binding response regulator ResD"/>
    <property type="match status" value="1"/>
</dbReference>
<dbReference type="AlphaFoldDB" id="A0A7X0RKA7"/>
<dbReference type="PROSITE" id="PS51755">
    <property type="entry name" value="OMPR_PHOB"/>
    <property type="match status" value="1"/>
</dbReference>
<gene>
    <name evidence="10" type="ORF">H5V45_21175</name>
</gene>
<proteinExistence type="predicted"/>
<dbReference type="InterPro" id="IPR016032">
    <property type="entry name" value="Sig_transdc_resp-reg_C-effctor"/>
</dbReference>
<dbReference type="GO" id="GO:0032993">
    <property type="term" value="C:protein-DNA complex"/>
    <property type="evidence" value="ECO:0007669"/>
    <property type="project" value="TreeGrafter"/>
</dbReference>
<keyword evidence="5" id="KW-0804">Transcription</keyword>
<dbReference type="Pfam" id="PF00486">
    <property type="entry name" value="Trans_reg_C"/>
    <property type="match status" value="1"/>
</dbReference>
<feature type="domain" description="Response regulatory" evidence="8">
    <location>
        <begin position="3"/>
        <end position="116"/>
    </location>
</feature>
<evidence type="ECO:0000256" key="4">
    <source>
        <dbReference type="ARBA" id="ARBA00023125"/>
    </source>
</evidence>
<evidence type="ECO:0000313" key="10">
    <source>
        <dbReference type="EMBL" id="MBB6629844.1"/>
    </source>
</evidence>
<dbReference type="PANTHER" id="PTHR48111">
    <property type="entry name" value="REGULATOR OF RPOS"/>
    <property type="match status" value="1"/>
</dbReference>
<dbReference type="Gene3D" id="1.10.10.10">
    <property type="entry name" value="Winged helix-like DNA-binding domain superfamily/Winged helix DNA-binding domain"/>
    <property type="match status" value="1"/>
</dbReference>
<keyword evidence="1 6" id="KW-0597">Phosphoprotein</keyword>
<dbReference type="Gene3D" id="3.40.50.2300">
    <property type="match status" value="1"/>
</dbReference>
<keyword evidence="11" id="KW-1185">Reference proteome</keyword>
<dbReference type="GO" id="GO:0006355">
    <property type="term" value="P:regulation of DNA-templated transcription"/>
    <property type="evidence" value="ECO:0007669"/>
    <property type="project" value="InterPro"/>
</dbReference>
<dbReference type="InterPro" id="IPR036388">
    <property type="entry name" value="WH-like_DNA-bd_sf"/>
</dbReference>
<organism evidence="10 11">
    <name type="scientific">Nocardioides luti</name>
    <dbReference type="NCBI Taxonomy" id="2761101"/>
    <lineage>
        <taxon>Bacteria</taxon>
        <taxon>Bacillati</taxon>
        <taxon>Actinomycetota</taxon>
        <taxon>Actinomycetes</taxon>
        <taxon>Propionibacteriales</taxon>
        <taxon>Nocardioidaceae</taxon>
        <taxon>Nocardioides</taxon>
    </lineage>
</organism>
<dbReference type="Proteomes" id="UP000523955">
    <property type="component" value="Unassembled WGS sequence"/>
</dbReference>
<dbReference type="SMART" id="SM00448">
    <property type="entry name" value="REC"/>
    <property type="match status" value="1"/>
</dbReference>
<dbReference type="GO" id="GO:0000156">
    <property type="term" value="F:phosphorelay response regulator activity"/>
    <property type="evidence" value="ECO:0007669"/>
    <property type="project" value="TreeGrafter"/>
</dbReference>
<sequence length="240" mass="25826">MAHVLIIEDDPRIRPLLMRSLGERGYAVASAPTGMLGLTMAVESRPDLVILDLGLPDVDGTQVLSMLRAVSDVPVIVASARDDDPSLIGCLDAGADDYVVKPYTTQQLEARIRAVMRRSAGARAPRTNLVVGGLEIDVPARRATLDSSVLDLSPREFDLLVRLAESPGEVVTKRELLTDVWHQAWGGSDKTVDVHLSWLRRKLGESAAEPRYLHTIRGVGVRLAVPDDAPDGASDDAPGA</sequence>
<dbReference type="InterPro" id="IPR001867">
    <property type="entry name" value="OmpR/PhoB-type_DNA-bd"/>
</dbReference>
<dbReference type="GO" id="GO:0005829">
    <property type="term" value="C:cytosol"/>
    <property type="evidence" value="ECO:0007669"/>
    <property type="project" value="TreeGrafter"/>
</dbReference>
<dbReference type="GO" id="GO:0000976">
    <property type="term" value="F:transcription cis-regulatory region binding"/>
    <property type="evidence" value="ECO:0007669"/>
    <property type="project" value="TreeGrafter"/>
</dbReference>
<feature type="modified residue" description="4-aspartylphosphate" evidence="6">
    <location>
        <position position="52"/>
    </location>
</feature>